<feature type="domain" description="HTH lacI-type" evidence="4">
    <location>
        <begin position="4"/>
        <end position="58"/>
    </location>
</feature>
<evidence type="ECO:0000256" key="3">
    <source>
        <dbReference type="ARBA" id="ARBA00023163"/>
    </source>
</evidence>
<dbReference type="SUPFAM" id="SSF47413">
    <property type="entry name" value="lambda repressor-like DNA-binding domains"/>
    <property type="match status" value="1"/>
</dbReference>
<protein>
    <submittedName>
        <fullName evidence="5">LacI family DNA-binding transcriptional regulator</fullName>
    </submittedName>
</protein>
<evidence type="ECO:0000313" key="6">
    <source>
        <dbReference type="Proteomes" id="UP000540919"/>
    </source>
</evidence>
<gene>
    <name evidence="5" type="ORF">HV819_06400</name>
</gene>
<keyword evidence="2 5" id="KW-0238">DNA-binding</keyword>
<dbReference type="Pfam" id="PF13407">
    <property type="entry name" value="Peripla_BP_4"/>
    <property type="match status" value="1"/>
</dbReference>
<dbReference type="InterPro" id="IPR010982">
    <property type="entry name" value="Lambda_DNA-bd_dom_sf"/>
</dbReference>
<sequence length="354" mass="40876">MKNIRISDIAKKLNVSTATVSRALNNKEGVGEKTRRGVIALANELDYKVNFNAKAIRKEFNVLVIFPIKDKNSKYYTDLLWEGYQQGKSEFDDAKINFHELYYSGSSFEEVDRKYIKKLNELKLKDVKIDAAIIYIVGSNKKISSYINNLFDLNIPIIALHKLKYDIKANIIVTDQAEKIGRLAVEMMTYFNKNISNILLIENKNETFFGEDKTSKGFVDYISSYKKNINLYRFDQFEKKLGKKIRNIFKTVNIDACFATTARSSIYLANIIKFLNYQDKVFFICAGRNKASESFLKDGVCKCIIDNNPILEGKEAVRVAINSLINNSIYQKNEEKFQMVKKEIECRIIFKSNM</sequence>
<comment type="caution">
    <text evidence="5">The sequence shown here is derived from an EMBL/GenBank/DDBJ whole genome shotgun (WGS) entry which is preliminary data.</text>
</comment>
<dbReference type="PROSITE" id="PS50932">
    <property type="entry name" value="HTH_LACI_2"/>
    <property type="match status" value="1"/>
</dbReference>
<name>A0ABX2NA93_9FIRM</name>
<dbReference type="RefSeq" id="WP_176269762.1">
    <property type="nucleotide sequence ID" value="NZ_JABVBA010000005.1"/>
</dbReference>
<dbReference type="CDD" id="cd01392">
    <property type="entry name" value="HTH_LacI"/>
    <property type="match status" value="1"/>
</dbReference>
<dbReference type="PANTHER" id="PTHR30146:SF109">
    <property type="entry name" value="HTH-TYPE TRANSCRIPTIONAL REGULATOR GALS"/>
    <property type="match status" value="1"/>
</dbReference>
<evidence type="ECO:0000259" key="4">
    <source>
        <dbReference type="PROSITE" id="PS50932"/>
    </source>
</evidence>
<evidence type="ECO:0000313" key="5">
    <source>
        <dbReference type="EMBL" id="NVF11615.1"/>
    </source>
</evidence>
<dbReference type="InterPro" id="IPR000843">
    <property type="entry name" value="HTH_LacI"/>
</dbReference>
<keyword evidence="3" id="KW-0804">Transcription</keyword>
<dbReference type="Pfam" id="PF00356">
    <property type="entry name" value="LacI"/>
    <property type="match status" value="1"/>
</dbReference>
<evidence type="ECO:0000256" key="2">
    <source>
        <dbReference type="ARBA" id="ARBA00023125"/>
    </source>
</evidence>
<organism evidence="5 6">
    <name type="scientific">Anaerococcus faecalis</name>
    <dbReference type="NCBI Taxonomy" id="2742993"/>
    <lineage>
        <taxon>Bacteria</taxon>
        <taxon>Bacillati</taxon>
        <taxon>Bacillota</taxon>
        <taxon>Tissierellia</taxon>
        <taxon>Tissierellales</taxon>
        <taxon>Peptoniphilaceae</taxon>
        <taxon>Anaerococcus</taxon>
    </lineage>
</organism>
<dbReference type="PANTHER" id="PTHR30146">
    <property type="entry name" value="LACI-RELATED TRANSCRIPTIONAL REPRESSOR"/>
    <property type="match status" value="1"/>
</dbReference>
<evidence type="ECO:0000256" key="1">
    <source>
        <dbReference type="ARBA" id="ARBA00023015"/>
    </source>
</evidence>
<proteinExistence type="predicted"/>
<dbReference type="InterPro" id="IPR025997">
    <property type="entry name" value="SBP_2_dom"/>
</dbReference>
<keyword evidence="6" id="KW-1185">Reference proteome</keyword>
<dbReference type="GO" id="GO:0003677">
    <property type="term" value="F:DNA binding"/>
    <property type="evidence" value="ECO:0007669"/>
    <property type="project" value="UniProtKB-KW"/>
</dbReference>
<dbReference type="InterPro" id="IPR028082">
    <property type="entry name" value="Peripla_BP_I"/>
</dbReference>
<dbReference type="Proteomes" id="UP000540919">
    <property type="component" value="Unassembled WGS sequence"/>
</dbReference>
<reference evidence="5 6" key="1">
    <citation type="submission" date="2020-06" db="EMBL/GenBank/DDBJ databases">
        <title>Anaerococcus sp. nov., isolated form swine feces.</title>
        <authorList>
            <person name="Yu S."/>
        </authorList>
    </citation>
    <scope>NUCLEOTIDE SEQUENCE [LARGE SCALE GENOMIC DNA]</scope>
    <source>
        <strain evidence="5 6">AGMB00486</strain>
    </source>
</reference>
<dbReference type="Gene3D" id="1.10.260.40">
    <property type="entry name" value="lambda repressor-like DNA-binding domains"/>
    <property type="match status" value="1"/>
</dbReference>
<dbReference type="Gene3D" id="3.40.50.2300">
    <property type="match status" value="2"/>
</dbReference>
<keyword evidence="1" id="KW-0805">Transcription regulation</keyword>
<dbReference type="SMART" id="SM00354">
    <property type="entry name" value="HTH_LACI"/>
    <property type="match status" value="1"/>
</dbReference>
<dbReference type="EMBL" id="JABVBA010000005">
    <property type="protein sequence ID" value="NVF11615.1"/>
    <property type="molecule type" value="Genomic_DNA"/>
</dbReference>
<accession>A0ABX2NA93</accession>
<dbReference type="SUPFAM" id="SSF53822">
    <property type="entry name" value="Periplasmic binding protein-like I"/>
    <property type="match status" value="1"/>
</dbReference>